<dbReference type="Proteomes" id="UP000501690">
    <property type="component" value="Linkage Group LG8"/>
</dbReference>
<feature type="transmembrane region" description="Helical" evidence="1">
    <location>
        <begin position="77"/>
        <end position="103"/>
    </location>
</feature>
<proteinExistence type="predicted"/>
<evidence type="ECO:0000313" key="2">
    <source>
        <dbReference type="EMBL" id="QCE03731.1"/>
    </source>
</evidence>
<keyword evidence="1" id="KW-1133">Transmembrane helix</keyword>
<dbReference type="EMBL" id="CP039352">
    <property type="protein sequence ID" value="QCE03731.1"/>
    <property type="molecule type" value="Genomic_DNA"/>
</dbReference>
<keyword evidence="1" id="KW-0812">Transmembrane</keyword>
<keyword evidence="3" id="KW-1185">Reference proteome</keyword>
<accession>A0A4D6MSX2</accession>
<evidence type="ECO:0000256" key="1">
    <source>
        <dbReference type="SAM" id="Phobius"/>
    </source>
</evidence>
<dbReference type="AlphaFoldDB" id="A0A4D6MSX2"/>
<reference evidence="2 3" key="1">
    <citation type="submission" date="2019-04" db="EMBL/GenBank/DDBJ databases">
        <title>An improved genome assembly and genetic linkage map for asparagus bean, Vigna unguiculata ssp. sesquipedialis.</title>
        <authorList>
            <person name="Xia Q."/>
            <person name="Zhang R."/>
            <person name="Dong Y."/>
        </authorList>
    </citation>
    <scope>NUCLEOTIDE SEQUENCE [LARGE SCALE GENOMIC DNA]</scope>
    <source>
        <tissue evidence="2">Leaf</tissue>
    </source>
</reference>
<evidence type="ECO:0000313" key="3">
    <source>
        <dbReference type="Proteomes" id="UP000501690"/>
    </source>
</evidence>
<sequence>MEALKKNSTTSQHKANQGALFKEMEARNKNWTTPPHKANQGAMFKLTKELYSRRWRHAKSYWTTPPYKANQGALFKLLVDIIIVFHLNIEASVFLPVVVSWHID</sequence>
<organism evidence="2 3">
    <name type="scientific">Vigna unguiculata</name>
    <name type="common">Cowpea</name>
    <dbReference type="NCBI Taxonomy" id="3917"/>
    <lineage>
        <taxon>Eukaryota</taxon>
        <taxon>Viridiplantae</taxon>
        <taxon>Streptophyta</taxon>
        <taxon>Embryophyta</taxon>
        <taxon>Tracheophyta</taxon>
        <taxon>Spermatophyta</taxon>
        <taxon>Magnoliopsida</taxon>
        <taxon>eudicotyledons</taxon>
        <taxon>Gunneridae</taxon>
        <taxon>Pentapetalae</taxon>
        <taxon>rosids</taxon>
        <taxon>fabids</taxon>
        <taxon>Fabales</taxon>
        <taxon>Fabaceae</taxon>
        <taxon>Papilionoideae</taxon>
        <taxon>50 kb inversion clade</taxon>
        <taxon>NPAAA clade</taxon>
        <taxon>indigoferoid/millettioid clade</taxon>
        <taxon>Phaseoleae</taxon>
        <taxon>Vigna</taxon>
    </lineage>
</organism>
<gene>
    <name evidence="2" type="ORF">DEO72_LG8g1756</name>
</gene>
<name>A0A4D6MSX2_VIGUN</name>
<keyword evidence="1" id="KW-0472">Membrane</keyword>
<protein>
    <submittedName>
        <fullName evidence="2">Uncharacterized protein</fullName>
    </submittedName>
</protein>